<evidence type="ECO:0000256" key="1">
    <source>
        <dbReference type="SAM" id="MobiDB-lite"/>
    </source>
</evidence>
<accession>A0A5P0YUP1</accession>
<comment type="caution">
    <text evidence="2">The sequence shown here is derived from an EMBL/GenBank/DDBJ whole genome shotgun (WGS) entry which is preliminary data.</text>
</comment>
<evidence type="ECO:0000313" key="3">
    <source>
        <dbReference type="Proteomes" id="UP000320857"/>
    </source>
</evidence>
<name>A0A5P0YUP1_9ACTN</name>
<reference evidence="2 3" key="1">
    <citation type="submission" date="2019-10" db="EMBL/GenBank/DDBJ databases">
        <title>Streptomyces sp. nov., a novel actinobacterium isolated from alkaline environment.</title>
        <authorList>
            <person name="Golinska P."/>
        </authorList>
    </citation>
    <scope>NUCLEOTIDE SEQUENCE [LARGE SCALE GENOMIC DNA]</scope>
    <source>
        <strain evidence="2 3">OF1</strain>
    </source>
</reference>
<organism evidence="2 3">
    <name type="scientific">Streptomyces alkaliterrae</name>
    <dbReference type="NCBI Taxonomy" id="2213162"/>
    <lineage>
        <taxon>Bacteria</taxon>
        <taxon>Bacillati</taxon>
        <taxon>Actinomycetota</taxon>
        <taxon>Actinomycetes</taxon>
        <taxon>Kitasatosporales</taxon>
        <taxon>Streptomycetaceae</taxon>
        <taxon>Streptomyces</taxon>
    </lineage>
</organism>
<protein>
    <submittedName>
        <fullName evidence="2">Uncharacterized protein</fullName>
    </submittedName>
</protein>
<sequence>MRDRSIHHVRQFSGSFLCSGAPQERIGRRTARNSDVPESGDGKPRMRYKRRIRTAYSAAVCDSTRNPDRALGETTKIRVGVHLLVASFR</sequence>
<dbReference type="EMBL" id="VJYK02000145">
    <property type="protein sequence ID" value="MQS03172.1"/>
    <property type="molecule type" value="Genomic_DNA"/>
</dbReference>
<dbReference type="Proteomes" id="UP000320857">
    <property type="component" value="Unassembled WGS sequence"/>
</dbReference>
<gene>
    <name evidence="2" type="ORF">FNX44_015090</name>
</gene>
<keyword evidence="3" id="KW-1185">Reference proteome</keyword>
<evidence type="ECO:0000313" key="2">
    <source>
        <dbReference type="EMBL" id="MQS03172.1"/>
    </source>
</evidence>
<feature type="region of interest" description="Disordered" evidence="1">
    <location>
        <begin position="19"/>
        <end position="48"/>
    </location>
</feature>
<dbReference type="AlphaFoldDB" id="A0A5P0YUP1"/>
<proteinExistence type="predicted"/>